<keyword evidence="2" id="KW-1185">Reference proteome</keyword>
<reference evidence="1 2" key="1">
    <citation type="submission" date="2019-06" db="EMBL/GenBank/DDBJ databases">
        <title>Saccharibacillus brassicae sp. nov., an endophytic bacterium isolated from Chinese cabbage seeds (Brassica pekinensis).</title>
        <authorList>
            <person name="Jiang L."/>
            <person name="Lee J."/>
            <person name="Kim S.W."/>
        </authorList>
    </citation>
    <scope>NUCLEOTIDE SEQUENCE [LARGE SCALE GENOMIC DNA]</scope>
    <source>
        <strain evidence="2">KCTC 43072 / ATSA2</strain>
    </source>
</reference>
<dbReference type="CDD" id="cd07067">
    <property type="entry name" value="HP_PGM_like"/>
    <property type="match status" value="1"/>
</dbReference>
<dbReference type="Gene3D" id="3.40.50.1240">
    <property type="entry name" value="Phosphoglycerate mutase-like"/>
    <property type="match status" value="1"/>
</dbReference>
<sequence>MIRHGEPDWHTYKPLNLKGNGRDLVPLTERGRRQIAEAAADPRLQQAELIVSSPYTRAMQTAAILSRRLNLDIAVEHDLREWQPDLSFEYDSEERMRELRDDYDRCGGVYPAGEPRLWESRAMLLRRLEGVLDRCAGHSSVILTGHGTLFGTLVGRSDIAQGEIVEYRTGADSR</sequence>
<accession>A0A4Y6V1D3</accession>
<dbReference type="GO" id="GO:0016791">
    <property type="term" value="F:phosphatase activity"/>
    <property type="evidence" value="ECO:0007669"/>
    <property type="project" value="TreeGrafter"/>
</dbReference>
<dbReference type="SMART" id="SM00855">
    <property type="entry name" value="PGAM"/>
    <property type="match status" value="1"/>
</dbReference>
<dbReference type="PANTHER" id="PTHR48100:SF59">
    <property type="entry name" value="ADENOSYLCOBALAMIN_ALPHA-RIBAZOLE PHOSPHATASE"/>
    <property type="match status" value="1"/>
</dbReference>
<dbReference type="AlphaFoldDB" id="A0A4Y6V1D3"/>
<dbReference type="Proteomes" id="UP000316968">
    <property type="component" value="Chromosome"/>
</dbReference>
<evidence type="ECO:0000313" key="1">
    <source>
        <dbReference type="EMBL" id="QDH23849.1"/>
    </source>
</evidence>
<gene>
    <name evidence="1" type="ORF">FFV09_18830</name>
</gene>
<dbReference type="InterPro" id="IPR013078">
    <property type="entry name" value="His_Pase_superF_clade-1"/>
</dbReference>
<dbReference type="SUPFAM" id="SSF53254">
    <property type="entry name" value="Phosphoglycerate mutase-like"/>
    <property type="match status" value="1"/>
</dbReference>
<protein>
    <submittedName>
        <fullName evidence="1">Histidine phosphatase family protein</fullName>
    </submittedName>
</protein>
<dbReference type="InterPro" id="IPR029033">
    <property type="entry name" value="His_PPase_superfam"/>
</dbReference>
<proteinExistence type="predicted"/>
<organism evidence="1 2">
    <name type="scientific">Saccharibacillus brassicae</name>
    <dbReference type="NCBI Taxonomy" id="2583377"/>
    <lineage>
        <taxon>Bacteria</taxon>
        <taxon>Bacillati</taxon>
        <taxon>Bacillota</taxon>
        <taxon>Bacilli</taxon>
        <taxon>Bacillales</taxon>
        <taxon>Paenibacillaceae</taxon>
        <taxon>Saccharibacillus</taxon>
    </lineage>
</organism>
<dbReference type="PANTHER" id="PTHR48100">
    <property type="entry name" value="BROAD-SPECIFICITY PHOSPHATASE YOR283W-RELATED"/>
    <property type="match status" value="1"/>
</dbReference>
<dbReference type="InterPro" id="IPR050275">
    <property type="entry name" value="PGM_Phosphatase"/>
</dbReference>
<dbReference type="KEGG" id="saca:FFV09_18830"/>
<dbReference type="EMBL" id="CP041217">
    <property type="protein sequence ID" value="QDH23849.1"/>
    <property type="molecule type" value="Genomic_DNA"/>
</dbReference>
<dbReference type="OrthoDB" id="9782128at2"/>
<evidence type="ECO:0000313" key="2">
    <source>
        <dbReference type="Proteomes" id="UP000316968"/>
    </source>
</evidence>
<name>A0A4Y6V1D3_SACBS</name>
<dbReference type="Pfam" id="PF00300">
    <property type="entry name" value="His_Phos_1"/>
    <property type="match status" value="1"/>
</dbReference>
<dbReference type="GO" id="GO:0005737">
    <property type="term" value="C:cytoplasm"/>
    <property type="evidence" value="ECO:0007669"/>
    <property type="project" value="TreeGrafter"/>
</dbReference>